<dbReference type="GO" id="GO:0004077">
    <property type="term" value="F:biotin--[biotin carboxyl-carrier protein] ligase activity"/>
    <property type="evidence" value="ECO:0007669"/>
    <property type="project" value="UniProtKB-EC"/>
</dbReference>
<dbReference type="GO" id="GO:0005737">
    <property type="term" value="C:cytoplasm"/>
    <property type="evidence" value="ECO:0007669"/>
    <property type="project" value="TreeGrafter"/>
</dbReference>
<evidence type="ECO:0000256" key="3">
    <source>
        <dbReference type="ARBA" id="ARBA00022840"/>
    </source>
</evidence>
<keyword evidence="3" id="KW-0067">ATP-binding</keyword>
<feature type="domain" description="BPL/LPL catalytic" evidence="7">
    <location>
        <begin position="18"/>
        <end position="197"/>
    </location>
</feature>
<reference evidence="8 9" key="1">
    <citation type="submission" date="2019-07" db="EMBL/GenBank/DDBJ databases">
        <title>Whole genome shotgun sequence of Rhodospirillum oryzae NBRC 107573.</title>
        <authorList>
            <person name="Hosoyama A."/>
            <person name="Uohara A."/>
            <person name="Ohji S."/>
            <person name="Ichikawa N."/>
        </authorList>
    </citation>
    <scope>NUCLEOTIDE SEQUENCE [LARGE SCALE GENOMIC DNA]</scope>
    <source>
        <strain evidence="8 9">NBRC 107573</strain>
    </source>
</reference>
<dbReference type="InterPro" id="IPR003142">
    <property type="entry name" value="BPL_C"/>
</dbReference>
<comment type="catalytic activity">
    <reaction evidence="6">
        <text>biotin + L-lysyl-[protein] + ATP = N(6)-biotinyl-L-lysyl-[protein] + AMP + diphosphate + H(+)</text>
        <dbReference type="Rhea" id="RHEA:11756"/>
        <dbReference type="Rhea" id="RHEA-COMP:9752"/>
        <dbReference type="Rhea" id="RHEA-COMP:10505"/>
        <dbReference type="ChEBI" id="CHEBI:15378"/>
        <dbReference type="ChEBI" id="CHEBI:29969"/>
        <dbReference type="ChEBI" id="CHEBI:30616"/>
        <dbReference type="ChEBI" id="CHEBI:33019"/>
        <dbReference type="ChEBI" id="CHEBI:57586"/>
        <dbReference type="ChEBI" id="CHEBI:83144"/>
        <dbReference type="ChEBI" id="CHEBI:456215"/>
        <dbReference type="EC" id="6.3.4.15"/>
    </reaction>
</comment>
<dbReference type="InterPro" id="IPR045864">
    <property type="entry name" value="aa-tRNA-synth_II/BPL/LPL"/>
</dbReference>
<evidence type="ECO:0000256" key="2">
    <source>
        <dbReference type="ARBA" id="ARBA00022741"/>
    </source>
</evidence>
<dbReference type="NCBIfam" id="TIGR00121">
    <property type="entry name" value="birA_ligase"/>
    <property type="match status" value="1"/>
</dbReference>
<dbReference type="RefSeq" id="WP_246135520.1">
    <property type="nucleotide sequence ID" value="NZ_BJZO01000063.1"/>
</dbReference>
<name>A0A512H9T7_9PROT</name>
<keyword evidence="4" id="KW-0092">Biotin</keyword>
<proteinExistence type="predicted"/>
<keyword evidence="9" id="KW-1185">Reference proteome</keyword>
<dbReference type="PROSITE" id="PS51733">
    <property type="entry name" value="BPL_LPL_CATALYTIC"/>
    <property type="match status" value="1"/>
</dbReference>
<dbReference type="Pfam" id="PF02237">
    <property type="entry name" value="BPL_C"/>
    <property type="match status" value="1"/>
</dbReference>
<protein>
    <recommendedName>
        <fullName evidence="5">biotin--[biotin carboxyl-carrier protein] ligase</fullName>
        <ecNumber evidence="5">6.3.4.15</ecNumber>
    </recommendedName>
</protein>
<dbReference type="InterPro" id="IPR004408">
    <property type="entry name" value="Biotin_CoA_COase_ligase"/>
</dbReference>
<organism evidence="8 9">
    <name type="scientific">Pararhodospirillum oryzae</name>
    <dbReference type="NCBI Taxonomy" id="478448"/>
    <lineage>
        <taxon>Bacteria</taxon>
        <taxon>Pseudomonadati</taxon>
        <taxon>Pseudomonadota</taxon>
        <taxon>Alphaproteobacteria</taxon>
        <taxon>Rhodospirillales</taxon>
        <taxon>Rhodospirillaceae</taxon>
        <taxon>Pararhodospirillum</taxon>
    </lineage>
</organism>
<keyword evidence="1 8" id="KW-0436">Ligase</keyword>
<keyword evidence="2" id="KW-0547">Nucleotide-binding</keyword>
<dbReference type="EMBL" id="BJZO01000063">
    <property type="protein sequence ID" value="GEO82150.1"/>
    <property type="molecule type" value="Genomic_DNA"/>
</dbReference>
<dbReference type="Pfam" id="PF03099">
    <property type="entry name" value="BPL_LplA_LipB"/>
    <property type="match status" value="1"/>
</dbReference>
<dbReference type="EC" id="6.3.4.15" evidence="5"/>
<dbReference type="Gene3D" id="3.30.930.10">
    <property type="entry name" value="Bira Bifunctional Protein, Domain 2"/>
    <property type="match status" value="1"/>
</dbReference>
<evidence type="ECO:0000313" key="9">
    <source>
        <dbReference type="Proteomes" id="UP000321567"/>
    </source>
</evidence>
<dbReference type="Proteomes" id="UP000321567">
    <property type="component" value="Unassembled WGS sequence"/>
</dbReference>
<dbReference type="SUPFAM" id="SSF55681">
    <property type="entry name" value="Class II aaRS and biotin synthetases"/>
    <property type="match status" value="1"/>
</dbReference>
<dbReference type="PANTHER" id="PTHR12835:SF5">
    <property type="entry name" value="BIOTIN--PROTEIN LIGASE"/>
    <property type="match status" value="1"/>
</dbReference>
<dbReference type="PANTHER" id="PTHR12835">
    <property type="entry name" value="BIOTIN PROTEIN LIGASE"/>
    <property type="match status" value="1"/>
</dbReference>
<accession>A0A512H9T7</accession>
<comment type="caution">
    <text evidence="8">The sequence shown here is derived from an EMBL/GenBank/DDBJ whole genome shotgun (WGS) entry which is preliminary data.</text>
</comment>
<dbReference type="AlphaFoldDB" id="A0A512H9T7"/>
<dbReference type="InterPro" id="IPR004143">
    <property type="entry name" value="BPL_LPL_catalytic"/>
</dbReference>
<evidence type="ECO:0000256" key="4">
    <source>
        <dbReference type="ARBA" id="ARBA00023267"/>
    </source>
</evidence>
<dbReference type="InterPro" id="IPR008988">
    <property type="entry name" value="Transcriptional_repressor_C"/>
</dbReference>
<gene>
    <name evidence="8" type="ORF">ROR02_22810</name>
</gene>
<evidence type="ECO:0000259" key="7">
    <source>
        <dbReference type="PROSITE" id="PS51733"/>
    </source>
</evidence>
<sequence length="268" mass="28293">MSGLNGETLDRGTGVSLPEGWDLIALETVESTNAVGRALVEAGQGRDGTVIWAREQQGGRGRQGRVWHSPPGNLYHSYVLRGCLPLSVAAGMSFVAAVSVADALERVAPHTDPRCKWPNDIVCHGGKVCGMLLETVNAPGDPVPWLVLGIGINVATAPVTGALFPALALADLGQQVEVEALLSATAERLALWVGRWRAEGLGPVRARWLERALGLGKTIEVRVGRADRLKGLFEGLDEDGTLILRTEDGALRRLAAGDVFFPSAQGGA</sequence>
<evidence type="ECO:0000256" key="1">
    <source>
        <dbReference type="ARBA" id="ARBA00022598"/>
    </source>
</evidence>
<evidence type="ECO:0000256" key="6">
    <source>
        <dbReference type="ARBA" id="ARBA00047846"/>
    </source>
</evidence>
<dbReference type="SUPFAM" id="SSF50037">
    <property type="entry name" value="C-terminal domain of transcriptional repressors"/>
    <property type="match status" value="1"/>
</dbReference>
<evidence type="ECO:0000256" key="5">
    <source>
        <dbReference type="ARBA" id="ARBA00024227"/>
    </source>
</evidence>
<dbReference type="GO" id="GO:0005524">
    <property type="term" value="F:ATP binding"/>
    <property type="evidence" value="ECO:0007669"/>
    <property type="project" value="UniProtKB-KW"/>
</dbReference>
<dbReference type="Gene3D" id="2.30.30.100">
    <property type="match status" value="1"/>
</dbReference>
<dbReference type="CDD" id="cd16442">
    <property type="entry name" value="BPL"/>
    <property type="match status" value="1"/>
</dbReference>
<evidence type="ECO:0000313" key="8">
    <source>
        <dbReference type="EMBL" id="GEO82150.1"/>
    </source>
</evidence>